<evidence type="ECO:0000313" key="1">
    <source>
        <dbReference type="EMBL" id="QKZ05875.1"/>
    </source>
</evidence>
<dbReference type="EMBL" id="CP056030">
    <property type="protein sequence ID" value="QKZ05875.1"/>
    <property type="molecule type" value="Genomic_DNA"/>
</dbReference>
<dbReference type="AlphaFoldDB" id="A0A7D5DAD6"/>
<organism evidence="1 2">
    <name type="scientific">Pseudomonas eucalypticola</name>
    <dbReference type="NCBI Taxonomy" id="2599595"/>
    <lineage>
        <taxon>Bacteria</taxon>
        <taxon>Pseudomonadati</taxon>
        <taxon>Pseudomonadota</taxon>
        <taxon>Gammaproteobacteria</taxon>
        <taxon>Pseudomonadales</taxon>
        <taxon>Pseudomonadaceae</taxon>
        <taxon>Pseudomonas</taxon>
    </lineage>
</organism>
<name>A0A7D5DAD6_9PSED</name>
<protein>
    <submittedName>
        <fullName evidence="1">Uncharacterized protein</fullName>
    </submittedName>
</protein>
<gene>
    <name evidence="1" type="ORF">HWQ56_19620</name>
</gene>
<dbReference type="KEGG" id="pez:HWQ56_19620"/>
<dbReference type="Proteomes" id="UP000509568">
    <property type="component" value="Chromosome"/>
</dbReference>
<sequence length="119" mass="13015">MPEIKHTPGPWFVESTDKTPIYVSPVNRHEQIGICNVMVIDEDESSDSGEWFNGDQTKANAKLIAAAPDLLADLQEAATTLRRYETLHRAKGTDDSTAKAEVNATLAARFEATIAKATE</sequence>
<reference evidence="1 2" key="1">
    <citation type="submission" date="2020-06" db="EMBL/GenBank/DDBJ databases">
        <title>Pseudomonas eucalypticola sp. nov., an endophyte of Eucalyptus dunnii leaves with biocontrol ability of eucalyptus leaf blight.</title>
        <authorList>
            <person name="Liu Y."/>
            <person name="Song Z."/>
            <person name="Zeng H."/>
            <person name="Lu M."/>
            <person name="Wang X."/>
            <person name="Lian X."/>
            <person name="Zhang Q."/>
        </authorList>
    </citation>
    <scope>NUCLEOTIDE SEQUENCE [LARGE SCALE GENOMIC DNA]</scope>
    <source>
        <strain evidence="1 2">NP-1</strain>
    </source>
</reference>
<dbReference type="RefSeq" id="WP_176571564.1">
    <property type="nucleotide sequence ID" value="NZ_CP056030.1"/>
</dbReference>
<proteinExistence type="predicted"/>
<evidence type="ECO:0000313" key="2">
    <source>
        <dbReference type="Proteomes" id="UP000509568"/>
    </source>
</evidence>
<keyword evidence="2" id="KW-1185">Reference proteome</keyword>
<accession>A0A7D5DAD6</accession>